<keyword evidence="5" id="KW-0479">Metal-binding</keyword>
<dbReference type="EMBL" id="PQFF01000043">
    <property type="protein sequence ID" value="RHZ86722.1"/>
    <property type="molecule type" value="Genomic_DNA"/>
</dbReference>
<evidence type="ECO:0000256" key="3">
    <source>
        <dbReference type="ARBA" id="ARBA00023034"/>
    </source>
</evidence>
<proteinExistence type="predicted"/>
<accession>A0A397JHM5</accession>
<dbReference type="GO" id="GO:0000139">
    <property type="term" value="C:Golgi membrane"/>
    <property type="evidence" value="ECO:0007669"/>
    <property type="project" value="UniProtKB-SubCell"/>
</dbReference>
<dbReference type="PANTHER" id="PTHR12893:SF0">
    <property type="entry name" value="GRASP65"/>
    <property type="match status" value="1"/>
</dbReference>
<dbReference type="STRING" id="1348612.A0A397JHM5"/>
<feature type="domain" description="PDZ GRASP-type" evidence="7">
    <location>
        <begin position="11"/>
        <end position="104"/>
    </location>
</feature>
<dbReference type="PANTHER" id="PTHR12893">
    <property type="entry name" value="GOLGI REASSEMBLY STACKING PROTEIN GRASP"/>
    <property type="match status" value="1"/>
</dbReference>
<comment type="caution">
    <text evidence="8">The sequence shown here is derived from an EMBL/GenBank/DDBJ whole genome shotgun (WGS) entry which is preliminary data.</text>
</comment>
<feature type="region of interest" description="Disordered" evidence="6">
    <location>
        <begin position="363"/>
        <end position="394"/>
    </location>
</feature>
<keyword evidence="9" id="KW-1185">Reference proteome</keyword>
<dbReference type="FunFam" id="2.30.42.10:FF:000026">
    <property type="entry name" value="Golgi reassembly stacking protein 2"/>
    <property type="match status" value="1"/>
</dbReference>
<feature type="binding site" evidence="5">
    <location>
        <position position="102"/>
    </location>
    <ligand>
        <name>Zn(2+)</name>
        <dbReference type="ChEBI" id="CHEBI:29105"/>
    </ligand>
</feature>
<evidence type="ECO:0000256" key="5">
    <source>
        <dbReference type="PIRSR" id="PIRSR607583-1"/>
    </source>
</evidence>
<comment type="subcellular location">
    <subcellularLocation>
        <location evidence="1">Golgi apparatus membrane</location>
    </subcellularLocation>
</comment>
<gene>
    <name evidence="8" type="ORF">Glove_46g94</name>
</gene>
<evidence type="ECO:0000259" key="7">
    <source>
        <dbReference type="PROSITE" id="PS51865"/>
    </source>
</evidence>
<evidence type="ECO:0000313" key="8">
    <source>
        <dbReference type="EMBL" id="RHZ86722.1"/>
    </source>
</evidence>
<feature type="region of interest" description="Disordered" evidence="6">
    <location>
        <begin position="269"/>
        <end position="311"/>
    </location>
</feature>
<keyword evidence="3" id="KW-0333">Golgi apparatus</keyword>
<reference evidence="8 9" key="1">
    <citation type="submission" date="2018-08" db="EMBL/GenBank/DDBJ databases">
        <title>Genome and evolution of the arbuscular mycorrhizal fungus Diversispora epigaea (formerly Glomus versiforme) and its bacterial endosymbionts.</title>
        <authorList>
            <person name="Sun X."/>
            <person name="Fei Z."/>
            <person name="Harrison M."/>
        </authorList>
    </citation>
    <scope>NUCLEOTIDE SEQUENCE [LARGE SCALE GENOMIC DNA]</scope>
    <source>
        <strain evidence="8 9">IT104</strain>
    </source>
</reference>
<feature type="compositionally biased region" description="Low complexity" evidence="6">
    <location>
        <begin position="369"/>
        <end position="381"/>
    </location>
</feature>
<keyword evidence="5" id="KW-0862">Zinc</keyword>
<feature type="domain" description="PDZ GRASP-type" evidence="7">
    <location>
        <begin position="110"/>
        <end position="199"/>
    </location>
</feature>
<protein>
    <recommendedName>
        <fullName evidence="7">PDZ GRASP-type domain-containing protein</fullName>
    </recommendedName>
</protein>
<keyword evidence="2" id="KW-0677">Repeat</keyword>
<feature type="compositionally biased region" description="Low complexity" evidence="6">
    <location>
        <begin position="274"/>
        <end position="311"/>
    </location>
</feature>
<dbReference type="Gene3D" id="2.30.42.10">
    <property type="match status" value="2"/>
</dbReference>
<evidence type="ECO:0000256" key="1">
    <source>
        <dbReference type="ARBA" id="ARBA00004394"/>
    </source>
</evidence>
<dbReference type="GO" id="GO:0046872">
    <property type="term" value="F:metal ion binding"/>
    <property type="evidence" value="ECO:0007669"/>
    <property type="project" value="UniProtKB-KW"/>
</dbReference>
<dbReference type="AlphaFoldDB" id="A0A397JHM5"/>
<dbReference type="Proteomes" id="UP000266861">
    <property type="component" value="Unassembled WGS sequence"/>
</dbReference>
<feature type="region of interest" description="Disordered" evidence="6">
    <location>
        <begin position="224"/>
        <end position="243"/>
    </location>
</feature>
<keyword evidence="4" id="KW-0472">Membrane</keyword>
<sequence>MGGTQSSINGYGYHVLKVQEKSPAQKAGIEPFFDYIIGMNGISLEPGSQTFQEKLLSHIDKEVILLVYSTKEQEYREVNLIPSKTWSDETDNGIIGCIIRYCSYEGINEHVWHILEIAQKSPAEMAGLVPLADYVIGTPHETLESESDFYDLIDNHLGRPLRLYVYNSDVDACREVTIVPNNEWGGEGSLGCGVGYGYLHRIPKTYKYQSLKRKFELPWDPSSFPHLNSPNPPPQLINKDEDNNYSDITTFVPYDSNVSNVTTTTKTREIAAATNSTPTNYSNSNSNSKAQSSSTNSTSITETTEPSTITTNTITTIVEEEEEKREVNEIESVENIEKTTTTESGDTDFKFIDEKSEVIVLENNKSLSNDDNNNTNTTNNNIDDEKEKEKVMNK</sequence>
<dbReference type="InterPro" id="IPR024958">
    <property type="entry name" value="GRASP_PDZ"/>
</dbReference>
<dbReference type="SUPFAM" id="SSF50156">
    <property type="entry name" value="PDZ domain-like"/>
    <property type="match status" value="2"/>
</dbReference>
<dbReference type="InterPro" id="IPR007583">
    <property type="entry name" value="GRASP55_65"/>
</dbReference>
<evidence type="ECO:0000256" key="2">
    <source>
        <dbReference type="ARBA" id="ARBA00022737"/>
    </source>
</evidence>
<dbReference type="Pfam" id="PF04495">
    <property type="entry name" value="GRASP55_65"/>
    <property type="match status" value="1"/>
</dbReference>
<evidence type="ECO:0000256" key="6">
    <source>
        <dbReference type="SAM" id="MobiDB-lite"/>
    </source>
</evidence>
<evidence type="ECO:0000313" key="9">
    <source>
        <dbReference type="Proteomes" id="UP000266861"/>
    </source>
</evidence>
<dbReference type="PROSITE" id="PS51865">
    <property type="entry name" value="PDZ_GRASP"/>
    <property type="match status" value="2"/>
</dbReference>
<dbReference type="OrthoDB" id="3318at2759"/>
<evidence type="ECO:0000256" key="4">
    <source>
        <dbReference type="ARBA" id="ARBA00023136"/>
    </source>
</evidence>
<dbReference type="InterPro" id="IPR036034">
    <property type="entry name" value="PDZ_sf"/>
</dbReference>
<dbReference type="GO" id="GO:0007030">
    <property type="term" value="P:Golgi organization"/>
    <property type="evidence" value="ECO:0007669"/>
    <property type="project" value="TreeGrafter"/>
</dbReference>
<name>A0A397JHM5_9GLOM</name>
<feature type="binding site" evidence="5">
    <location>
        <position position="14"/>
    </location>
    <ligand>
        <name>Zn(2+)</name>
        <dbReference type="ChEBI" id="CHEBI:29105"/>
    </ligand>
</feature>
<organism evidence="8 9">
    <name type="scientific">Diversispora epigaea</name>
    <dbReference type="NCBI Taxonomy" id="1348612"/>
    <lineage>
        <taxon>Eukaryota</taxon>
        <taxon>Fungi</taxon>
        <taxon>Fungi incertae sedis</taxon>
        <taxon>Mucoromycota</taxon>
        <taxon>Glomeromycotina</taxon>
        <taxon>Glomeromycetes</taxon>
        <taxon>Diversisporales</taxon>
        <taxon>Diversisporaceae</taxon>
        <taxon>Diversispora</taxon>
    </lineage>
</organism>
<feature type="compositionally biased region" description="Basic and acidic residues" evidence="6">
    <location>
        <begin position="383"/>
        <end position="394"/>
    </location>
</feature>